<comment type="caution">
    <text evidence="6">The sequence shown here is derived from an EMBL/GenBank/DDBJ whole genome shotgun (WGS) entry which is preliminary data.</text>
</comment>
<dbReference type="InterPro" id="IPR009057">
    <property type="entry name" value="Homeodomain-like_sf"/>
</dbReference>
<dbReference type="SUPFAM" id="SSF48498">
    <property type="entry name" value="Tetracyclin repressor-like, C-terminal domain"/>
    <property type="match status" value="1"/>
</dbReference>
<dbReference type="RefSeq" id="WP_215920173.1">
    <property type="nucleotide sequence ID" value="NZ_JAHKNI010000008.1"/>
</dbReference>
<evidence type="ECO:0000256" key="3">
    <source>
        <dbReference type="ARBA" id="ARBA00023163"/>
    </source>
</evidence>
<dbReference type="PROSITE" id="PS50977">
    <property type="entry name" value="HTH_TETR_2"/>
    <property type="match status" value="1"/>
</dbReference>
<gene>
    <name evidence="6" type="ORF">KO481_24960</name>
</gene>
<evidence type="ECO:0000313" key="7">
    <source>
        <dbReference type="Proteomes" id="UP000733379"/>
    </source>
</evidence>
<evidence type="ECO:0000256" key="2">
    <source>
        <dbReference type="ARBA" id="ARBA00023125"/>
    </source>
</evidence>
<dbReference type="SUPFAM" id="SSF46689">
    <property type="entry name" value="Homeodomain-like"/>
    <property type="match status" value="1"/>
</dbReference>
<dbReference type="Pfam" id="PF02909">
    <property type="entry name" value="TetR_C_1"/>
    <property type="match status" value="1"/>
</dbReference>
<keyword evidence="2 4" id="KW-0238">DNA-binding</keyword>
<dbReference type="InterPro" id="IPR004111">
    <property type="entry name" value="Repressor_TetR_C"/>
</dbReference>
<dbReference type="Proteomes" id="UP000733379">
    <property type="component" value="Unassembled WGS sequence"/>
</dbReference>
<reference evidence="6 7" key="1">
    <citation type="submission" date="2021-06" db="EMBL/GenBank/DDBJ databases">
        <title>Actinomycetes sequencing.</title>
        <authorList>
            <person name="Shan Q."/>
        </authorList>
    </citation>
    <scope>NUCLEOTIDE SEQUENCE [LARGE SCALE GENOMIC DNA]</scope>
    <source>
        <strain evidence="6 7">NEAU-G5</strain>
    </source>
</reference>
<accession>A0ABS6B5T6</accession>
<evidence type="ECO:0000256" key="1">
    <source>
        <dbReference type="ARBA" id="ARBA00023015"/>
    </source>
</evidence>
<dbReference type="PANTHER" id="PTHR30055">
    <property type="entry name" value="HTH-TYPE TRANSCRIPTIONAL REGULATOR RUTR"/>
    <property type="match status" value="1"/>
</dbReference>
<evidence type="ECO:0000313" key="6">
    <source>
        <dbReference type="EMBL" id="MBU3064766.1"/>
    </source>
</evidence>
<protein>
    <submittedName>
        <fullName evidence="6">TetR/AcrR family transcriptional regulator C-terminal domain-containing protein</fullName>
    </submittedName>
</protein>
<dbReference type="PANTHER" id="PTHR30055:SF151">
    <property type="entry name" value="TRANSCRIPTIONAL REGULATORY PROTEIN"/>
    <property type="match status" value="1"/>
</dbReference>
<proteinExistence type="predicted"/>
<dbReference type="Gene3D" id="1.10.357.10">
    <property type="entry name" value="Tetracycline Repressor, domain 2"/>
    <property type="match status" value="1"/>
</dbReference>
<keyword evidence="3" id="KW-0804">Transcription</keyword>
<organism evidence="6 7">
    <name type="scientific">Nocardia albiluteola</name>
    <dbReference type="NCBI Taxonomy" id="2842303"/>
    <lineage>
        <taxon>Bacteria</taxon>
        <taxon>Bacillati</taxon>
        <taxon>Actinomycetota</taxon>
        <taxon>Actinomycetes</taxon>
        <taxon>Mycobacteriales</taxon>
        <taxon>Nocardiaceae</taxon>
        <taxon>Nocardia</taxon>
    </lineage>
</organism>
<feature type="domain" description="HTH tetR-type" evidence="5">
    <location>
        <begin position="19"/>
        <end position="79"/>
    </location>
</feature>
<evidence type="ECO:0000256" key="4">
    <source>
        <dbReference type="PROSITE-ProRule" id="PRU00335"/>
    </source>
</evidence>
<dbReference type="InterPro" id="IPR001647">
    <property type="entry name" value="HTH_TetR"/>
</dbReference>
<dbReference type="Pfam" id="PF00440">
    <property type="entry name" value="TetR_N"/>
    <property type="match status" value="1"/>
</dbReference>
<name>A0ABS6B5T6_9NOCA</name>
<dbReference type="InterPro" id="IPR036271">
    <property type="entry name" value="Tet_transcr_reg_TetR-rel_C_sf"/>
</dbReference>
<keyword evidence="7" id="KW-1185">Reference proteome</keyword>
<feature type="DNA-binding region" description="H-T-H motif" evidence="4">
    <location>
        <begin position="42"/>
        <end position="61"/>
    </location>
</feature>
<sequence length="233" mass="25392">MGDREREIRSRRDRPAKPALTRQGIVDAAVRVMHAEGLDKVTMRRLATELDTGAASLYVYVRDAAELRAAVLDELLADVDLDPVAAEGDWQNRMRLVLRSYLGVLLAHPPLAHSALLTRPSGPRYLDLIEALLALLHQAGIDDRRASWAVDLLMQSATATGAEHTSEGEDPDAAAGQFNALVAAVDNAPPDRYPRVTALGRELFTGTGQDRVDWAFDVLLNGILATPRTDPQT</sequence>
<evidence type="ECO:0000259" key="5">
    <source>
        <dbReference type="PROSITE" id="PS50977"/>
    </source>
</evidence>
<dbReference type="EMBL" id="JAHKNI010000008">
    <property type="protein sequence ID" value="MBU3064766.1"/>
    <property type="molecule type" value="Genomic_DNA"/>
</dbReference>
<dbReference type="InterPro" id="IPR050109">
    <property type="entry name" value="HTH-type_TetR-like_transc_reg"/>
</dbReference>
<keyword evidence="1" id="KW-0805">Transcription regulation</keyword>